<feature type="compositionally biased region" description="Polar residues" evidence="1">
    <location>
        <begin position="295"/>
        <end position="325"/>
    </location>
</feature>
<protein>
    <recommendedName>
        <fullName evidence="4">BHLH domain-containing protein</fullName>
    </recommendedName>
</protein>
<keyword evidence="3" id="KW-1185">Reference proteome</keyword>
<feature type="region of interest" description="Disordered" evidence="1">
    <location>
        <begin position="1"/>
        <end position="83"/>
    </location>
</feature>
<feature type="region of interest" description="Disordered" evidence="1">
    <location>
        <begin position="246"/>
        <end position="330"/>
    </location>
</feature>
<evidence type="ECO:0000313" key="3">
    <source>
        <dbReference type="Proteomes" id="UP000518752"/>
    </source>
</evidence>
<feature type="compositionally biased region" description="Polar residues" evidence="1">
    <location>
        <begin position="162"/>
        <end position="180"/>
    </location>
</feature>
<evidence type="ECO:0000313" key="2">
    <source>
        <dbReference type="EMBL" id="KAF5392831.1"/>
    </source>
</evidence>
<proteinExistence type="predicted"/>
<sequence>MSAAQTSPLAPAVAVYNGSATSSRRTKANRMPERTLLPRQNDDVARVPASAKATSSALPAIPAAKRGRKPASATSALSRSAREAQRKLNHSIIEKARRTKINEALGELARLSVEVGLLDAGSRSVTVAASKQPAEKASEDEETDEEVEGVDGDDNDDDYEGSSRTRNGGKGNSKSASDSNSKGKDKFKLDILVRTVEDMRLLLGKVKSLESELNGIQGHSDSDGQVECAAASANDTVVDATLTKRKRPTVTEESHLTDRSPAIAADDHVDSRDSRRRKLVRYGPGLEIGLEPDTNKSSNTRPSLPSISSWLSDTHSPSLSPNSFTLPKHSPNGHRILPIISTSPSFAPYLPSPPSSTQFSSSLSPAGVPLLELGPSSVPVSSTTGISPSLTSKPSTTASISAYARPSTAAHGRGRSTSLAVRTPEEKHAVSLLLHMKTSPPEFTMTARANRELREDTESLESLPPSMLPPRPSFDVLDGGGGKGSSAAVIVQTPSSILGLGSRS</sequence>
<dbReference type="InterPro" id="IPR036638">
    <property type="entry name" value="HLH_DNA-bd_sf"/>
</dbReference>
<feature type="region of interest" description="Disordered" evidence="1">
    <location>
        <begin position="123"/>
        <end position="183"/>
    </location>
</feature>
<organism evidence="2 3">
    <name type="scientific">Collybiopsis confluens</name>
    <dbReference type="NCBI Taxonomy" id="2823264"/>
    <lineage>
        <taxon>Eukaryota</taxon>
        <taxon>Fungi</taxon>
        <taxon>Dikarya</taxon>
        <taxon>Basidiomycota</taxon>
        <taxon>Agaricomycotina</taxon>
        <taxon>Agaricomycetes</taxon>
        <taxon>Agaricomycetidae</taxon>
        <taxon>Agaricales</taxon>
        <taxon>Marasmiineae</taxon>
        <taxon>Omphalotaceae</taxon>
        <taxon>Collybiopsis</taxon>
    </lineage>
</organism>
<dbReference type="GO" id="GO:0046983">
    <property type="term" value="F:protein dimerization activity"/>
    <property type="evidence" value="ECO:0007669"/>
    <property type="project" value="InterPro"/>
</dbReference>
<feature type="region of interest" description="Disordered" evidence="1">
    <location>
        <begin position="451"/>
        <end position="488"/>
    </location>
</feature>
<evidence type="ECO:0008006" key="4">
    <source>
        <dbReference type="Google" id="ProtNLM"/>
    </source>
</evidence>
<dbReference type="SUPFAM" id="SSF47459">
    <property type="entry name" value="HLH, helix-loop-helix DNA-binding domain"/>
    <property type="match status" value="1"/>
</dbReference>
<comment type="caution">
    <text evidence="2">The sequence shown here is derived from an EMBL/GenBank/DDBJ whole genome shotgun (WGS) entry which is preliminary data.</text>
</comment>
<name>A0A8H5I0L6_9AGAR</name>
<dbReference type="Gene3D" id="4.10.280.10">
    <property type="entry name" value="Helix-loop-helix DNA-binding domain"/>
    <property type="match status" value="1"/>
</dbReference>
<feature type="compositionally biased region" description="Acidic residues" evidence="1">
    <location>
        <begin position="138"/>
        <end position="160"/>
    </location>
</feature>
<dbReference type="Proteomes" id="UP000518752">
    <property type="component" value="Unassembled WGS sequence"/>
</dbReference>
<reference evidence="2 3" key="1">
    <citation type="journal article" date="2020" name="ISME J.">
        <title>Uncovering the hidden diversity of litter-decomposition mechanisms in mushroom-forming fungi.</title>
        <authorList>
            <person name="Floudas D."/>
            <person name="Bentzer J."/>
            <person name="Ahren D."/>
            <person name="Johansson T."/>
            <person name="Persson P."/>
            <person name="Tunlid A."/>
        </authorList>
    </citation>
    <scope>NUCLEOTIDE SEQUENCE [LARGE SCALE GENOMIC DNA]</scope>
    <source>
        <strain evidence="2 3">CBS 406.79</strain>
    </source>
</reference>
<accession>A0A8H5I0L6</accession>
<feature type="compositionally biased region" description="Basic and acidic residues" evidence="1">
    <location>
        <begin position="249"/>
        <end position="258"/>
    </location>
</feature>
<evidence type="ECO:0000256" key="1">
    <source>
        <dbReference type="SAM" id="MobiDB-lite"/>
    </source>
</evidence>
<dbReference type="OrthoDB" id="690068at2759"/>
<feature type="region of interest" description="Disordered" evidence="1">
    <location>
        <begin position="403"/>
        <end position="423"/>
    </location>
</feature>
<dbReference type="AlphaFoldDB" id="A0A8H5I0L6"/>
<gene>
    <name evidence="2" type="ORF">D9757_000991</name>
</gene>
<dbReference type="EMBL" id="JAACJN010000004">
    <property type="protein sequence ID" value="KAF5392831.1"/>
    <property type="molecule type" value="Genomic_DNA"/>
</dbReference>